<sequence>MKKAEGYVIRKLEEEYVLIPCGERAEEMNETISLSETAGFIYINADKADSTEELAGLVAEEYDVPKSEVLEDVKAVVKTLQQKGILL</sequence>
<dbReference type="EMBL" id="JAAWUZ010000015">
    <property type="protein sequence ID" value="NSG29816.1"/>
    <property type="molecule type" value="Genomic_DNA"/>
</dbReference>
<dbReference type="RefSeq" id="WP_022118480.1">
    <property type="nucleotide sequence ID" value="NZ_JAAWUU010000014.1"/>
</dbReference>
<dbReference type="InterPro" id="IPR008792">
    <property type="entry name" value="PQQD"/>
</dbReference>
<comment type="caution">
    <text evidence="1">The sequence shown here is derived from an EMBL/GenBank/DDBJ whole genome shotgun (WGS) entry which is preliminary data.</text>
</comment>
<organism evidence="1 2">
    <name type="scientific">Faecalicatena fissicatena</name>
    <dbReference type="NCBI Taxonomy" id="290055"/>
    <lineage>
        <taxon>Bacteria</taxon>
        <taxon>Bacillati</taxon>
        <taxon>Bacillota</taxon>
        <taxon>Clostridia</taxon>
        <taxon>Lachnospirales</taxon>
        <taxon>Lachnospiraceae</taxon>
        <taxon>Faecalicatena</taxon>
    </lineage>
</organism>
<accession>A0ABX2GYB6</accession>
<keyword evidence="2" id="KW-1185">Reference proteome</keyword>
<gene>
    <name evidence="1" type="ORF">HFM93_05900</name>
</gene>
<proteinExistence type="predicted"/>
<protein>
    <submittedName>
        <fullName evidence="1">PqqD family protein</fullName>
    </submittedName>
</protein>
<evidence type="ECO:0000313" key="2">
    <source>
        <dbReference type="Proteomes" id="UP000821846"/>
    </source>
</evidence>
<evidence type="ECO:0000313" key="1">
    <source>
        <dbReference type="EMBL" id="NSG29816.1"/>
    </source>
</evidence>
<reference evidence="1 2" key="1">
    <citation type="journal article" date="2020" name="Cell Host Microbe">
        <title>Functional and Genomic Variation between Human-Derived Isolates of Lachnospiraceae Reveals Inter- and Intra-Species Diversity.</title>
        <authorList>
            <person name="Sorbara M.T."/>
            <person name="Littmann E.R."/>
            <person name="Fontana E."/>
            <person name="Moody T.U."/>
            <person name="Kohout C.E."/>
            <person name="Gjonbalaj M."/>
            <person name="Eaton V."/>
            <person name="Seok R."/>
            <person name="Leiner I.M."/>
            <person name="Pamer E.G."/>
        </authorList>
    </citation>
    <scope>NUCLEOTIDE SEQUENCE [LARGE SCALE GENOMIC DNA]</scope>
    <source>
        <strain evidence="1 2">MSK.14.16</strain>
    </source>
</reference>
<name>A0ABX2GYB6_9FIRM</name>
<dbReference type="Pfam" id="PF05402">
    <property type="entry name" value="PqqD"/>
    <property type="match status" value="1"/>
</dbReference>
<dbReference type="Gene3D" id="1.10.10.1150">
    <property type="entry name" value="Coenzyme PQQ synthesis protein D (PqqD)"/>
    <property type="match status" value="1"/>
</dbReference>
<dbReference type="InterPro" id="IPR041881">
    <property type="entry name" value="PqqD_sf"/>
</dbReference>
<dbReference type="Proteomes" id="UP000821846">
    <property type="component" value="Unassembled WGS sequence"/>
</dbReference>